<dbReference type="SUPFAM" id="SSF46689">
    <property type="entry name" value="Homeodomain-like"/>
    <property type="match status" value="1"/>
</dbReference>
<dbReference type="PROSITE" id="PS01124">
    <property type="entry name" value="HTH_ARAC_FAMILY_2"/>
    <property type="match status" value="1"/>
</dbReference>
<dbReference type="Gene3D" id="1.10.10.60">
    <property type="entry name" value="Homeodomain-like"/>
    <property type="match status" value="2"/>
</dbReference>
<gene>
    <name evidence="6" type="primary">soxS_1</name>
    <name evidence="6" type="ORF">NCTC12413_00448</name>
    <name evidence="5" type="ORF">SAR03_21840</name>
</gene>
<reference evidence="5 8" key="2">
    <citation type="submission" date="2019-07" db="EMBL/GenBank/DDBJ databases">
        <title>Whole genome shotgun sequence of Staphylococcus arlettae NBRC 109765.</title>
        <authorList>
            <person name="Hosoyama A."/>
            <person name="Uohara A."/>
            <person name="Ohji S."/>
            <person name="Ichikawa N."/>
        </authorList>
    </citation>
    <scope>NUCLEOTIDE SEQUENCE [LARGE SCALE GENOMIC DNA]</scope>
    <source>
        <strain evidence="5 8">NBRC 109765</strain>
    </source>
</reference>
<evidence type="ECO:0000313" key="7">
    <source>
        <dbReference type="Proteomes" id="UP000254956"/>
    </source>
</evidence>
<evidence type="ECO:0000313" key="8">
    <source>
        <dbReference type="Proteomes" id="UP000321598"/>
    </source>
</evidence>
<evidence type="ECO:0000313" key="6">
    <source>
        <dbReference type="EMBL" id="SUJ10470.1"/>
    </source>
</evidence>
<dbReference type="STRING" id="1212545.SARL_04051"/>
<dbReference type="Pfam" id="PF12833">
    <property type="entry name" value="HTH_18"/>
    <property type="match status" value="1"/>
</dbReference>
<keyword evidence="2" id="KW-0238">DNA-binding</keyword>
<dbReference type="EMBL" id="BKAV01000027">
    <property type="protein sequence ID" value="GEQ01147.1"/>
    <property type="molecule type" value="Genomic_DNA"/>
</dbReference>
<accession>A0A2T7BSM9</accession>
<reference evidence="6 7" key="1">
    <citation type="submission" date="2018-06" db="EMBL/GenBank/DDBJ databases">
        <authorList>
            <consortium name="Pathogen Informatics"/>
            <person name="Doyle S."/>
        </authorList>
    </citation>
    <scope>NUCLEOTIDE SEQUENCE [LARGE SCALE GENOMIC DNA]</scope>
    <source>
        <strain evidence="6 7">NCTC12413</strain>
    </source>
</reference>
<evidence type="ECO:0000259" key="4">
    <source>
        <dbReference type="PROSITE" id="PS01124"/>
    </source>
</evidence>
<dbReference type="GO" id="GO:0003700">
    <property type="term" value="F:DNA-binding transcription factor activity"/>
    <property type="evidence" value="ECO:0007669"/>
    <property type="project" value="InterPro"/>
</dbReference>
<keyword evidence="3" id="KW-0804">Transcription</keyword>
<dbReference type="InterPro" id="IPR009057">
    <property type="entry name" value="Homeodomain-like_sf"/>
</dbReference>
<dbReference type="InterPro" id="IPR018060">
    <property type="entry name" value="HTH_AraC"/>
</dbReference>
<organism evidence="6 7">
    <name type="scientific">Staphylococcus arlettae</name>
    <dbReference type="NCBI Taxonomy" id="29378"/>
    <lineage>
        <taxon>Bacteria</taxon>
        <taxon>Bacillati</taxon>
        <taxon>Bacillota</taxon>
        <taxon>Bacilli</taxon>
        <taxon>Bacillales</taxon>
        <taxon>Staphylococcaceae</taxon>
        <taxon>Staphylococcus</taxon>
    </lineage>
</organism>
<name>A0A2T7BSM9_9STAP</name>
<dbReference type="PANTHER" id="PTHR43280">
    <property type="entry name" value="ARAC-FAMILY TRANSCRIPTIONAL REGULATOR"/>
    <property type="match status" value="1"/>
</dbReference>
<dbReference type="EMBL" id="UGZE01000001">
    <property type="protein sequence ID" value="SUJ10470.1"/>
    <property type="molecule type" value="Genomic_DNA"/>
</dbReference>
<dbReference type="RefSeq" id="WP_103388558.1">
    <property type="nucleotide sequence ID" value="NZ_BKAV01000027.1"/>
</dbReference>
<protein>
    <submittedName>
        <fullName evidence="6">Transcriptional regulator</fullName>
    </submittedName>
</protein>
<sequence>MKSTLTILHHIKAPMRRCLNEVIVLLPLAESNIVNINGNLHTFKHGLIINHGDLYQHVQTNYLLSLSIPLASFIERDALFSHSYLDYNLIRSKTKLHQWLTYYLKTKFIDKTIDTSMVSDVITLLLAEAQIKLQQPYLPVCNVTSKLLKNILVFINNHITEPLLAKILAQRFYISQSYISILFSTHLQMQFKPYITSLKIKQALIDLLTGQHNIHDLALNYSFSNVSTFSKQFKKYIQLPPKKFFYYYKYHNNMDQDSLTISPISHQICLSLHNYMYNITTPKSYTLELQHNYPTMYFKPPQTIIKLANFHEFLKFTHTQLDYFDLSYLPNPILYIEHIEHSIFNTIDKAYFIKLLHQLKSYNCSLLLPVNSLFMFNKMNDSFLVELKNDSLCREYLSTIQLLFNPQLLPLNKIRVLKNLISRKYAAVNCGLLVDDFFQTTDVTHNHIVAHLNALPMDFYIINMDLTMLAQQLAKIYNIDSTNIKNIIAYFLDDLEEHAHKLIFIHLTYNALQQYYSPTTKITHAHLVDFIVSLSSRIRGLGFPLYCDNHNKLMLMTVHENYLPIMHIYQMLAPFMNCHVCLHNMGLLRKQHQNYELLVHNGDLINSDSETSTALNINHHFHTTFSVFSKLLNDSFGSIDYLLPSAKQMQNLQLDTFIIKQINQSNHPQSQYKLFSVHEPLTFSLQSNALLYLILAPTK</sequence>
<dbReference type="SMART" id="SM00342">
    <property type="entry name" value="HTH_ARAC"/>
    <property type="match status" value="1"/>
</dbReference>
<dbReference type="Proteomes" id="UP000254956">
    <property type="component" value="Unassembled WGS sequence"/>
</dbReference>
<keyword evidence="8" id="KW-1185">Reference proteome</keyword>
<dbReference type="Proteomes" id="UP000321598">
    <property type="component" value="Unassembled WGS sequence"/>
</dbReference>
<dbReference type="GO" id="GO:0043565">
    <property type="term" value="F:sequence-specific DNA binding"/>
    <property type="evidence" value="ECO:0007669"/>
    <property type="project" value="InterPro"/>
</dbReference>
<feature type="domain" description="HTH araC/xylS-type" evidence="4">
    <location>
        <begin position="149"/>
        <end position="247"/>
    </location>
</feature>
<dbReference type="AlphaFoldDB" id="A0A2T7BSM9"/>
<evidence type="ECO:0000256" key="1">
    <source>
        <dbReference type="ARBA" id="ARBA00023015"/>
    </source>
</evidence>
<evidence type="ECO:0000256" key="3">
    <source>
        <dbReference type="ARBA" id="ARBA00023163"/>
    </source>
</evidence>
<evidence type="ECO:0000256" key="2">
    <source>
        <dbReference type="ARBA" id="ARBA00023125"/>
    </source>
</evidence>
<evidence type="ECO:0000313" key="5">
    <source>
        <dbReference type="EMBL" id="GEQ01147.1"/>
    </source>
</evidence>
<keyword evidence="1" id="KW-0805">Transcription regulation</keyword>
<dbReference type="PANTHER" id="PTHR43280:SF26">
    <property type="entry name" value="ARAC-FAMILY TRANSCRIPTIONAL REGULATOR"/>
    <property type="match status" value="1"/>
</dbReference>
<dbReference type="OrthoDB" id="2549792at2"/>
<proteinExistence type="predicted"/>